<keyword evidence="1" id="KW-0812">Transmembrane</keyword>
<dbReference type="Proteomes" id="UP000254841">
    <property type="component" value="Unassembled WGS sequence"/>
</dbReference>
<gene>
    <name evidence="2" type="ORF">NCTC12410_00778</name>
</gene>
<name>A0A377J3D4_9HELI</name>
<dbReference type="EMBL" id="UGHV01000001">
    <property type="protein sequence ID" value="STO96960.1"/>
    <property type="molecule type" value="Genomic_DNA"/>
</dbReference>
<evidence type="ECO:0000313" key="3">
    <source>
        <dbReference type="Proteomes" id="UP000254841"/>
    </source>
</evidence>
<feature type="transmembrane region" description="Helical" evidence="1">
    <location>
        <begin position="21"/>
        <end position="39"/>
    </location>
</feature>
<evidence type="ECO:0000313" key="2">
    <source>
        <dbReference type="EMBL" id="STO96960.1"/>
    </source>
</evidence>
<proteinExistence type="predicted"/>
<organism evidence="2 3">
    <name type="scientific">Helicobacter canis</name>
    <dbReference type="NCBI Taxonomy" id="29419"/>
    <lineage>
        <taxon>Bacteria</taxon>
        <taxon>Pseudomonadati</taxon>
        <taxon>Campylobacterota</taxon>
        <taxon>Epsilonproteobacteria</taxon>
        <taxon>Campylobacterales</taxon>
        <taxon>Helicobacteraceae</taxon>
        <taxon>Helicobacter</taxon>
    </lineage>
</organism>
<keyword evidence="1" id="KW-0472">Membrane</keyword>
<dbReference type="OrthoDB" id="5372783at2"/>
<keyword evidence="1" id="KW-1133">Transmembrane helix</keyword>
<protein>
    <submittedName>
        <fullName evidence="2">Membrane protein</fullName>
    </submittedName>
</protein>
<sequence length="184" mass="21466">MALSFIRPKTKHIFAKVTKIWWLYFALTIVILLGFYGFVTREISASVERAQEYRFNQAILQQNIIDLDEHFERLVFESTLVHQRSDKNDIRRDKLRDLLELVPDKITLRFIEISDTTLVLKGITPSKEFFYFALQDPLKANFGRSNVNFYALSNGWYEFISISHAHTQATKKAETQAAIADDNK</sequence>
<accession>A0A377J3D4</accession>
<dbReference type="RefSeq" id="WP_115011247.1">
    <property type="nucleotide sequence ID" value="NZ_UGHV01000001.1"/>
</dbReference>
<evidence type="ECO:0000256" key="1">
    <source>
        <dbReference type="SAM" id="Phobius"/>
    </source>
</evidence>
<dbReference type="AlphaFoldDB" id="A0A377J3D4"/>
<reference evidence="2 3" key="1">
    <citation type="submission" date="2018-06" db="EMBL/GenBank/DDBJ databases">
        <authorList>
            <consortium name="Pathogen Informatics"/>
            <person name="Doyle S."/>
        </authorList>
    </citation>
    <scope>NUCLEOTIDE SEQUENCE [LARGE SCALE GENOMIC DNA]</scope>
    <source>
        <strain evidence="2 3">NCTC12410</strain>
    </source>
</reference>